<dbReference type="EMBL" id="JAEMUK010000002">
    <property type="protein sequence ID" value="MBJ7541989.1"/>
    <property type="molecule type" value="Genomic_DNA"/>
</dbReference>
<proteinExistence type="predicted"/>
<dbReference type="AlphaFoldDB" id="A0A8I1KIQ7"/>
<keyword evidence="2" id="KW-1185">Reference proteome</keyword>
<comment type="caution">
    <text evidence="1">The sequence shown here is derived from an EMBL/GenBank/DDBJ whole genome shotgun (WGS) entry which is preliminary data.</text>
</comment>
<name>A0A8I1KIQ7_9HYPH</name>
<dbReference type="Proteomes" id="UP000623250">
    <property type="component" value="Unassembled WGS sequence"/>
</dbReference>
<dbReference type="RefSeq" id="WP_037236315.1">
    <property type="nucleotide sequence ID" value="NZ_JAEMUK010000002.1"/>
</dbReference>
<organism evidence="1 2">
    <name type="scientific">Rhodomicrobium udaipurense</name>
    <dbReference type="NCBI Taxonomy" id="1202716"/>
    <lineage>
        <taxon>Bacteria</taxon>
        <taxon>Pseudomonadati</taxon>
        <taxon>Pseudomonadota</taxon>
        <taxon>Alphaproteobacteria</taxon>
        <taxon>Hyphomicrobiales</taxon>
        <taxon>Hyphomicrobiaceae</taxon>
        <taxon>Rhodomicrobium</taxon>
    </lineage>
</organism>
<evidence type="ECO:0000313" key="1">
    <source>
        <dbReference type="EMBL" id="MBJ7541989.1"/>
    </source>
</evidence>
<accession>A0A8I1KIQ7</accession>
<reference evidence="1 2" key="1">
    <citation type="submission" date="2020-12" db="EMBL/GenBank/DDBJ databases">
        <title>Revised draft genomes of Rhodomicrobium vannielii ATCC 17100 and Rhodomicrobium udaipurense JA643.</title>
        <authorList>
            <person name="Conners E.M."/>
            <person name="Davenport E.J."/>
            <person name="Bose A."/>
        </authorList>
    </citation>
    <scope>NUCLEOTIDE SEQUENCE [LARGE SCALE GENOMIC DNA]</scope>
    <source>
        <strain evidence="1 2">JA643</strain>
    </source>
</reference>
<protein>
    <recommendedName>
        <fullName evidence="3">Flagellar FliJ protein</fullName>
    </recommendedName>
</protein>
<sequence length="133" mass="15350">MKNSFERTERLLNAHRQLLLAARVEAEQMRALIEDSRREAAVAERYLNAADEGTVPPLLVVRRLAACENAVERNSILLEGLVQKALELSKIEILLKKRLEMRQDEKSKKELRLWLAEAIDTFLDQVARDKSRN</sequence>
<gene>
    <name evidence="1" type="ORF">JDN41_00265</name>
</gene>
<evidence type="ECO:0008006" key="3">
    <source>
        <dbReference type="Google" id="ProtNLM"/>
    </source>
</evidence>
<evidence type="ECO:0000313" key="2">
    <source>
        <dbReference type="Proteomes" id="UP000623250"/>
    </source>
</evidence>